<name>A0ABS7FQC7_9ACTN</name>
<organism evidence="1 2">
    <name type="scientific">Actinomadura parmotrematis</name>
    <dbReference type="NCBI Taxonomy" id="2864039"/>
    <lineage>
        <taxon>Bacteria</taxon>
        <taxon>Bacillati</taxon>
        <taxon>Actinomycetota</taxon>
        <taxon>Actinomycetes</taxon>
        <taxon>Streptosporangiales</taxon>
        <taxon>Thermomonosporaceae</taxon>
        <taxon>Actinomadura</taxon>
    </lineage>
</organism>
<protein>
    <recommendedName>
        <fullName evidence="3">Roadblock/LC7 domain-containing protein</fullName>
    </recommendedName>
</protein>
<gene>
    <name evidence="1" type="ORF">K1Y72_09425</name>
</gene>
<sequence>MLGIDGCLKRMMEIPGALSVTLVDGASGLAVAAAGRGDLVDQHEDAAGTTEVVRSILASPALSTSRTGDDIAEIIVCGAGGFHLLTLINGTFDGQLFVHLLIDRDKGNLALARIQVSDLIGELGVTGHG</sequence>
<reference evidence="1 2" key="1">
    <citation type="submission" date="2021-07" db="EMBL/GenBank/DDBJ databases">
        <title>Actinomadura sp. PM05-2 isolated from lichen.</title>
        <authorList>
            <person name="Somphong A."/>
            <person name="Phongsopitanun W."/>
            <person name="Tanasupawat S."/>
            <person name="Peongsungnone V."/>
        </authorList>
    </citation>
    <scope>NUCLEOTIDE SEQUENCE [LARGE SCALE GENOMIC DNA]</scope>
    <source>
        <strain evidence="1 2">PM05-2</strain>
    </source>
</reference>
<evidence type="ECO:0000313" key="1">
    <source>
        <dbReference type="EMBL" id="MBW8482584.1"/>
    </source>
</evidence>
<evidence type="ECO:0000313" key="2">
    <source>
        <dbReference type="Proteomes" id="UP000774570"/>
    </source>
</evidence>
<accession>A0ABS7FQC7</accession>
<dbReference type="Proteomes" id="UP000774570">
    <property type="component" value="Unassembled WGS sequence"/>
</dbReference>
<proteinExistence type="predicted"/>
<comment type="caution">
    <text evidence="1">The sequence shown here is derived from an EMBL/GenBank/DDBJ whole genome shotgun (WGS) entry which is preliminary data.</text>
</comment>
<dbReference type="EMBL" id="JAIBOA010000005">
    <property type="protein sequence ID" value="MBW8482584.1"/>
    <property type="molecule type" value="Genomic_DNA"/>
</dbReference>
<dbReference type="RefSeq" id="WP_220165239.1">
    <property type="nucleotide sequence ID" value="NZ_JAIBOA010000005.1"/>
</dbReference>
<keyword evidence="2" id="KW-1185">Reference proteome</keyword>
<evidence type="ECO:0008006" key="3">
    <source>
        <dbReference type="Google" id="ProtNLM"/>
    </source>
</evidence>